<feature type="domain" description="Activator of Hsp90 ATPase homologue 1/2-like C-terminal" evidence="2">
    <location>
        <begin position="15"/>
        <end position="149"/>
    </location>
</feature>
<evidence type="ECO:0000313" key="3">
    <source>
        <dbReference type="EMBL" id="MBT1687933.1"/>
    </source>
</evidence>
<dbReference type="Proteomes" id="UP001319180">
    <property type="component" value="Unassembled WGS sequence"/>
</dbReference>
<proteinExistence type="inferred from homology"/>
<dbReference type="EMBL" id="JAHESC010000021">
    <property type="protein sequence ID" value="MBT1687933.1"/>
    <property type="molecule type" value="Genomic_DNA"/>
</dbReference>
<sequence length="151" mass="16864">MKAPLIVKNTITIQAPAAEVWDALVNPAKTRQYMFGCETVSDWKAGSPLLWKGVFDGKELIAVKGEILEIQPGKRLVYTTIDPNSNIDDTSENYLRVTYELTPEDGHTVLHVEQGDYATVAEGERRYQEAFNGGEGWNPILVEIKKLVEAQ</sequence>
<dbReference type="InterPro" id="IPR023393">
    <property type="entry name" value="START-like_dom_sf"/>
</dbReference>
<dbReference type="SUPFAM" id="SSF55961">
    <property type="entry name" value="Bet v1-like"/>
    <property type="match status" value="1"/>
</dbReference>
<dbReference type="Pfam" id="PF08327">
    <property type="entry name" value="AHSA1"/>
    <property type="match status" value="1"/>
</dbReference>
<gene>
    <name evidence="3" type="ORF">KK078_15295</name>
</gene>
<name>A0AAP2D9J7_9BACT</name>
<dbReference type="RefSeq" id="WP_254091161.1">
    <property type="nucleotide sequence ID" value="NZ_JAHESC010000021.1"/>
</dbReference>
<reference evidence="3 4" key="1">
    <citation type="submission" date="2021-05" db="EMBL/GenBank/DDBJ databases">
        <title>A Polyphasic approach of four new species of the genus Ohtaekwangia: Ohtaekwangia histidinii sp. nov., Ohtaekwangia cretensis sp. nov., Ohtaekwangia indiensis sp. nov., Ohtaekwangia reichenbachii sp. nov. from diverse environment.</title>
        <authorList>
            <person name="Octaviana S."/>
        </authorList>
    </citation>
    <scope>NUCLEOTIDE SEQUENCE [LARGE SCALE GENOMIC DNA]</scope>
    <source>
        <strain evidence="3 4">PWU37</strain>
    </source>
</reference>
<comment type="caution">
    <text evidence="3">The sequence shown here is derived from an EMBL/GenBank/DDBJ whole genome shotgun (WGS) entry which is preliminary data.</text>
</comment>
<comment type="similarity">
    <text evidence="1">Belongs to the AHA1 family.</text>
</comment>
<evidence type="ECO:0000256" key="1">
    <source>
        <dbReference type="ARBA" id="ARBA00006817"/>
    </source>
</evidence>
<protein>
    <submittedName>
        <fullName evidence="3">SRPBCC domain-containing protein</fullName>
    </submittedName>
</protein>
<evidence type="ECO:0000259" key="2">
    <source>
        <dbReference type="Pfam" id="PF08327"/>
    </source>
</evidence>
<dbReference type="InterPro" id="IPR013538">
    <property type="entry name" value="ASHA1/2-like_C"/>
</dbReference>
<dbReference type="AlphaFoldDB" id="A0AAP2D9J7"/>
<organism evidence="3 4">
    <name type="scientific">Dawidia soli</name>
    <dbReference type="NCBI Taxonomy" id="2782352"/>
    <lineage>
        <taxon>Bacteria</taxon>
        <taxon>Pseudomonadati</taxon>
        <taxon>Bacteroidota</taxon>
        <taxon>Cytophagia</taxon>
        <taxon>Cytophagales</taxon>
        <taxon>Chryseotaleaceae</taxon>
        <taxon>Dawidia</taxon>
    </lineage>
</organism>
<accession>A0AAP2D9J7</accession>
<dbReference type="Gene3D" id="3.30.530.20">
    <property type="match status" value="1"/>
</dbReference>
<keyword evidence="4" id="KW-1185">Reference proteome</keyword>
<evidence type="ECO:0000313" key="4">
    <source>
        <dbReference type="Proteomes" id="UP001319180"/>
    </source>
</evidence>